<proteinExistence type="predicted"/>
<dbReference type="Proteomes" id="UP001238179">
    <property type="component" value="Chromosome"/>
</dbReference>
<name>A0AA48GGP3_9BACT</name>
<organism evidence="1 2">
    <name type="scientific">Mesoterricola silvestris</name>
    <dbReference type="NCBI Taxonomy" id="2927979"/>
    <lineage>
        <taxon>Bacteria</taxon>
        <taxon>Pseudomonadati</taxon>
        <taxon>Acidobacteriota</taxon>
        <taxon>Holophagae</taxon>
        <taxon>Holophagales</taxon>
        <taxon>Holophagaceae</taxon>
        <taxon>Mesoterricola</taxon>
    </lineage>
</organism>
<reference evidence="2" key="1">
    <citation type="journal article" date="2023" name="Int. J. Syst. Evol. Microbiol.">
        <title>Mesoterricola silvestris gen. nov., sp. nov., Mesoterricola sediminis sp. nov., Geothrix oryzae sp. nov., Geothrix edaphica sp. nov., Geothrix rubra sp. nov., and Geothrix limicola sp. nov., six novel members of Acidobacteriota isolated from soils.</title>
        <authorList>
            <person name="Itoh H."/>
            <person name="Sugisawa Y."/>
            <person name="Mise K."/>
            <person name="Xu Z."/>
            <person name="Kuniyasu M."/>
            <person name="Ushijima N."/>
            <person name="Kawano K."/>
            <person name="Kobayashi E."/>
            <person name="Shiratori Y."/>
            <person name="Masuda Y."/>
            <person name="Senoo K."/>
        </authorList>
    </citation>
    <scope>NUCLEOTIDE SEQUENCE [LARGE SCALE GENOMIC DNA]</scope>
    <source>
        <strain evidence="2">W79</strain>
    </source>
</reference>
<sequence length="334" mass="38249">MTFQEDTITIRKKEIKVKTGYMPQLDLRFFPENPRIYSMVWAEDGEVPTQEEIFNALSKSEHVRETLVPSIKANGGLIEPVLVRKNVVLEGNSRLAAFRLLYQVDPKAWVNIRVKILPDGITDSEVFSLLGEFHIVGKKDWAPFEQAGYLYRRFKLHGVPEDQLHQEVGIGKAKIQHLIRVYQYMLDKGDKNPDRWSYYDELLKGRKFDKARALYPGFDERITGMIQDGSISRAVDVRDNLSMVVKVGGNTLKKFMNGGLTFDGAVEDARLRGAGSYYVTKFSDFRKWLADDHLDAEISSVSEKEKGVLEYELSRIEKRIKQIAHKLKPSTSSN</sequence>
<dbReference type="AlphaFoldDB" id="A0AA48GGP3"/>
<accession>A0AA48GGP3</accession>
<dbReference type="KEGG" id="msil:METEAL_00310"/>
<gene>
    <name evidence="1" type="ORF">METEAL_00310</name>
</gene>
<evidence type="ECO:0000313" key="2">
    <source>
        <dbReference type="Proteomes" id="UP001238179"/>
    </source>
</evidence>
<evidence type="ECO:0000313" key="1">
    <source>
        <dbReference type="EMBL" id="BDU70857.1"/>
    </source>
</evidence>
<evidence type="ECO:0008006" key="3">
    <source>
        <dbReference type="Google" id="ProtNLM"/>
    </source>
</evidence>
<protein>
    <recommendedName>
        <fullName evidence="3">ParB/Sulfiredoxin domain-containing protein</fullName>
    </recommendedName>
</protein>
<dbReference type="RefSeq" id="WP_316413754.1">
    <property type="nucleotide sequence ID" value="NZ_AP027080.1"/>
</dbReference>
<keyword evidence="2" id="KW-1185">Reference proteome</keyword>
<dbReference type="EMBL" id="AP027080">
    <property type="protein sequence ID" value="BDU70857.1"/>
    <property type="molecule type" value="Genomic_DNA"/>
</dbReference>